<feature type="transmembrane region" description="Helical" evidence="1">
    <location>
        <begin position="49"/>
        <end position="71"/>
    </location>
</feature>
<gene>
    <name evidence="2" type="ORF">WG66_15543</name>
</gene>
<evidence type="ECO:0000313" key="2">
    <source>
        <dbReference type="EMBL" id="KTB31890.1"/>
    </source>
</evidence>
<reference evidence="2 3" key="1">
    <citation type="submission" date="2015-12" db="EMBL/GenBank/DDBJ databases">
        <title>Draft genome sequence of Moniliophthora roreri, the causal agent of frosty pod rot of cacao.</title>
        <authorList>
            <person name="Aime M.C."/>
            <person name="Diaz-Valderrama J.R."/>
            <person name="Kijpornyongpan T."/>
            <person name="Phillips-Mora W."/>
        </authorList>
    </citation>
    <scope>NUCLEOTIDE SEQUENCE [LARGE SCALE GENOMIC DNA]</scope>
    <source>
        <strain evidence="2 3">MCA 2952</strain>
    </source>
</reference>
<comment type="caution">
    <text evidence="2">The sequence shown here is derived from an EMBL/GenBank/DDBJ whole genome shotgun (WGS) entry which is preliminary data.</text>
</comment>
<sequence>MVGNTGGGWNGYDKGIAALSIAVPTPGLTGGTPAPNAKLPNPIYTSPELALIIISACSMTFWSFHGSILLLPSSVSKFDLFRDQSAILIWTLSQTNGSKPAK</sequence>
<keyword evidence="1" id="KW-0472">Membrane</keyword>
<evidence type="ECO:0000256" key="1">
    <source>
        <dbReference type="SAM" id="Phobius"/>
    </source>
</evidence>
<dbReference type="AlphaFoldDB" id="A0A0W0F6X6"/>
<name>A0A0W0F6X6_MONRR</name>
<keyword evidence="1" id="KW-1133">Transmembrane helix</keyword>
<proteinExistence type="predicted"/>
<dbReference type="EMBL" id="LATX01002285">
    <property type="protein sequence ID" value="KTB31890.1"/>
    <property type="molecule type" value="Genomic_DNA"/>
</dbReference>
<organism evidence="2 3">
    <name type="scientific">Moniliophthora roreri</name>
    <name type="common">Frosty pod rot fungus</name>
    <name type="synonym">Monilia roreri</name>
    <dbReference type="NCBI Taxonomy" id="221103"/>
    <lineage>
        <taxon>Eukaryota</taxon>
        <taxon>Fungi</taxon>
        <taxon>Dikarya</taxon>
        <taxon>Basidiomycota</taxon>
        <taxon>Agaricomycotina</taxon>
        <taxon>Agaricomycetes</taxon>
        <taxon>Agaricomycetidae</taxon>
        <taxon>Agaricales</taxon>
        <taxon>Marasmiineae</taxon>
        <taxon>Marasmiaceae</taxon>
        <taxon>Moniliophthora</taxon>
    </lineage>
</organism>
<protein>
    <submittedName>
        <fullName evidence="2">Uncharacterized protein</fullName>
    </submittedName>
</protein>
<accession>A0A0W0F6X6</accession>
<keyword evidence="1" id="KW-0812">Transmembrane</keyword>
<dbReference type="Proteomes" id="UP000054988">
    <property type="component" value="Unassembled WGS sequence"/>
</dbReference>
<evidence type="ECO:0000313" key="3">
    <source>
        <dbReference type="Proteomes" id="UP000054988"/>
    </source>
</evidence>